<dbReference type="PANTHER" id="PTHR43788:SF6">
    <property type="entry name" value="DNA HELICASE B"/>
    <property type="match status" value="1"/>
</dbReference>
<dbReference type="InterPro" id="IPR050534">
    <property type="entry name" value="Coronavir_polyprotein_1ab"/>
</dbReference>
<dbReference type="GO" id="GO:0005524">
    <property type="term" value="F:ATP binding"/>
    <property type="evidence" value="ECO:0007669"/>
    <property type="project" value="UniProtKB-UniRule"/>
</dbReference>
<keyword evidence="1 3" id="KW-0547">Nucleotide-binding</keyword>
<feature type="domain" description="UvrD-like helicase C-terminal" evidence="5">
    <location>
        <begin position="688"/>
        <end position="735"/>
    </location>
</feature>
<feature type="domain" description="ATP-dependent RecD2 DNA helicase-like helix-hairpin-helix" evidence="6">
    <location>
        <begin position="173"/>
        <end position="264"/>
    </location>
</feature>
<dbReference type="Gene3D" id="1.10.10.2220">
    <property type="match status" value="1"/>
</dbReference>
<evidence type="ECO:0000256" key="1">
    <source>
        <dbReference type="ARBA" id="ARBA00022741"/>
    </source>
</evidence>
<sequence>MTATLHGQSRQIDGEKGSVQPMSETATPFVQGKLKALIYHNDQSLYSVAKIAVEQSTEDLPEATKEVVITGHFPKLSEDESVTFYGHFHQHPRFGLQYQVERYRKESPTTEQGLVHYLSSDLFHGIGEKTAERIVAELGLQAIEKILNDDAALDAVKGLKTKKKEDLRSALKEHRGLELVLGALADYGFGPQLSIKIYQAYQERTIEMVQEFPYQLIHDVEGIGFLKADELAAKLGFTGDHPKRVEAACFYVLYEAGQNDGHTYLHEEQLRQRMAQLLRLRIEDLTSYLSTLQADKKIIKEDDKVFMAQLYWAEKGVRTQIGRLLATTESDRFSQAAFLKALGTIEEKRGITYAERQREAVETALRAQMMILTGGPGTGKTTVIRGIVEVLAKMEGFSLDPSDYKKDDPFPVLLVAPTGRAAKRMSESTSLPAMTIHRMLGWNGENKFSRDETNPVKGKLLIVDESSMLDVYLANQLLKAVEDGIKVIFVGDEDQLPSVGPGQVLKDLIQADSFPVVRLTDIYRQAESSSIIRMAHALKRGELPEDILEPTNDRRMFECSQHQLADVVVKVCGNAASKGYSPHDIQVLAPMYKGPAGIDALNLRLQECFNPPNPQKRETAHKGGILRTGDKVLQLVNRPEDHVFNGDVGEVVAIMKANETTDKQEQIVVDFDEREIVYTKQDLIQLTLAYCCSVHKSQGSEYPIVIIPLVYSYRRMLQRNLLYTAITRSKDYLILCGQLGAFNEAARRTMDFTRQTSLAYRFMDEVDSNEYFSLQEVDEPGMENVSPYDFL</sequence>
<dbReference type="Proteomes" id="UP000295632">
    <property type="component" value="Unassembled WGS sequence"/>
</dbReference>
<evidence type="ECO:0000259" key="8">
    <source>
        <dbReference type="Pfam" id="PF23139"/>
    </source>
</evidence>
<dbReference type="InterPro" id="IPR006345">
    <property type="entry name" value="RecD2"/>
</dbReference>
<evidence type="ECO:0000313" key="9">
    <source>
        <dbReference type="EMBL" id="TDQ38006.1"/>
    </source>
</evidence>
<comment type="catalytic activity">
    <reaction evidence="3">
        <text>ATP + H2O = ADP + phosphate + H(+)</text>
        <dbReference type="Rhea" id="RHEA:13065"/>
        <dbReference type="ChEBI" id="CHEBI:15377"/>
        <dbReference type="ChEBI" id="CHEBI:15378"/>
        <dbReference type="ChEBI" id="CHEBI:30616"/>
        <dbReference type="ChEBI" id="CHEBI:43474"/>
        <dbReference type="ChEBI" id="CHEBI:456216"/>
        <dbReference type="EC" id="5.6.2.3"/>
    </reaction>
</comment>
<dbReference type="PANTHER" id="PTHR43788">
    <property type="entry name" value="DNA2/NAM7 HELICASE FAMILY MEMBER"/>
    <property type="match status" value="1"/>
</dbReference>
<feature type="compositionally biased region" description="Polar residues" evidence="4">
    <location>
        <begin position="1"/>
        <end position="11"/>
    </location>
</feature>
<keyword evidence="3" id="KW-0378">Hydrolase</keyword>
<keyword evidence="3" id="KW-0238">DNA-binding</keyword>
<keyword evidence="2 3" id="KW-0067">ATP-binding</keyword>
<dbReference type="EMBL" id="SNYJ01000011">
    <property type="protein sequence ID" value="TDQ38006.1"/>
    <property type="molecule type" value="Genomic_DNA"/>
</dbReference>
<dbReference type="GO" id="GO:0016887">
    <property type="term" value="F:ATP hydrolysis activity"/>
    <property type="evidence" value="ECO:0007669"/>
    <property type="project" value="RHEA"/>
</dbReference>
<evidence type="ECO:0000313" key="10">
    <source>
        <dbReference type="Proteomes" id="UP000295632"/>
    </source>
</evidence>
<dbReference type="InterPro" id="IPR041451">
    <property type="entry name" value="RecD2_SH13"/>
</dbReference>
<dbReference type="Pfam" id="PF18335">
    <property type="entry name" value="SH3_13"/>
    <property type="match status" value="1"/>
</dbReference>
<dbReference type="Pfam" id="PF14490">
    <property type="entry name" value="HHH_RecD2"/>
    <property type="match status" value="1"/>
</dbReference>
<dbReference type="InterPro" id="IPR055446">
    <property type="entry name" value="RecD2_N_OB"/>
</dbReference>
<evidence type="ECO:0000259" key="5">
    <source>
        <dbReference type="Pfam" id="PF13538"/>
    </source>
</evidence>
<dbReference type="Pfam" id="PF23139">
    <property type="entry name" value="OB_YrrC"/>
    <property type="match status" value="1"/>
</dbReference>
<dbReference type="GO" id="GO:0006310">
    <property type="term" value="P:DNA recombination"/>
    <property type="evidence" value="ECO:0007669"/>
    <property type="project" value="InterPro"/>
</dbReference>
<dbReference type="GO" id="GO:0017116">
    <property type="term" value="F:single-stranded DNA helicase activity"/>
    <property type="evidence" value="ECO:0007669"/>
    <property type="project" value="TreeGrafter"/>
</dbReference>
<dbReference type="InterPro" id="IPR027417">
    <property type="entry name" value="P-loop_NTPase"/>
</dbReference>
<protein>
    <recommendedName>
        <fullName evidence="3">ATP-dependent RecD2 DNA helicase</fullName>
        <ecNumber evidence="3">5.6.2.3</ecNumber>
    </recommendedName>
    <alternativeName>
        <fullName evidence="3">DNA 5'-3' helicase subunit RecD2</fullName>
    </alternativeName>
</protein>
<comment type="function">
    <text evidence="3">DNA-dependent ATPase and ATP-dependent 5'-3' DNA helicase. Has no activity on blunt DNA or DNA with 3'-overhangs, requires at least 10 bases of 5'-ssDNA for helicase activity.</text>
</comment>
<dbReference type="GO" id="GO:0043139">
    <property type="term" value="F:5'-3' DNA helicase activity"/>
    <property type="evidence" value="ECO:0007669"/>
    <property type="project" value="UniProtKB-UniRule"/>
</dbReference>
<dbReference type="Pfam" id="PF13538">
    <property type="entry name" value="UvrD_C_2"/>
    <property type="match status" value="1"/>
</dbReference>
<dbReference type="HAMAP" id="MF_01488">
    <property type="entry name" value="RecD2"/>
    <property type="match status" value="1"/>
</dbReference>
<organism evidence="9 10">
    <name type="scientific">Aureibacillus halotolerans</name>
    <dbReference type="NCBI Taxonomy" id="1508390"/>
    <lineage>
        <taxon>Bacteria</taxon>
        <taxon>Bacillati</taxon>
        <taxon>Bacillota</taxon>
        <taxon>Bacilli</taxon>
        <taxon>Bacillales</taxon>
        <taxon>Bacillaceae</taxon>
        <taxon>Aureibacillus</taxon>
    </lineage>
</organism>
<evidence type="ECO:0000259" key="7">
    <source>
        <dbReference type="Pfam" id="PF18335"/>
    </source>
</evidence>
<dbReference type="SUPFAM" id="SSF52540">
    <property type="entry name" value="P-loop containing nucleoside triphosphate hydrolases"/>
    <property type="match status" value="1"/>
</dbReference>
<dbReference type="GO" id="GO:0003677">
    <property type="term" value="F:DNA binding"/>
    <property type="evidence" value="ECO:0007669"/>
    <property type="project" value="UniProtKB-UniRule"/>
</dbReference>
<dbReference type="Gene3D" id="3.40.50.300">
    <property type="entry name" value="P-loop containing nucleotide triphosphate hydrolases"/>
    <property type="match status" value="2"/>
</dbReference>
<dbReference type="Pfam" id="PF13245">
    <property type="entry name" value="AAA_19"/>
    <property type="match status" value="1"/>
</dbReference>
<proteinExistence type="inferred from homology"/>
<keyword evidence="10" id="KW-1185">Reference proteome</keyword>
<dbReference type="NCBIfam" id="TIGR01448">
    <property type="entry name" value="recD_rel"/>
    <property type="match status" value="1"/>
</dbReference>
<comment type="caution">
    <text evidence="9">The sequence shown here is derived from an EMBL/GenBank/DDBJ whole genome shotgun (WGS) entry which is preliminary data.</text>
</comment>
<dbReference type="CDD" id="cd18809">
    <property type="entry name" value="SF1_C_RecD"/>
    <property type="match status" value="1"/>
</dbReference>
<dbReference type="AlphaFoldDB" id="A0A4R6TXH8"/>
<comment type="similarity">
    <text evidence="3">Belongs to the RecD family. RecD2 subfamily.</text>
</comment>
<reference evidence="9 10" key="1">
    <citation type="submission" date="2019-03" db="EMBL/GenBank/DDBJ databases">
        <title>Genomic Encyclopedia of Type Strains, Phase IV (KMG-IV): sequencing the most valuable type-strain genomes for metagenomic binning, comparative biology and taxonomic classification.</title>
        <authorList>
            <person name="Goeker M."/>
        </authorList>
    </citation>
    <scope>NUCLEOTIDE SEQUENCE [LARGE SCALE GENOMIC DNA]</scope>
    <source>
        <strain evidence="9 10">DSM 28697</strain>
    </source>
</reference>
<name>A0A4R6TXH8_9BACI</name>
<keyword evidence="3 9" id="KW-0347">Helicase</keyword>
<gene>
    <name evidence="3" type="primary">recD2</name>
    <name evidence="9" type="ORF">EV213_11187</name>
</gene>
<evidence type="ECO:0000259" key="6">
    <source>
        <dbReference type="Pfam" id="PF14490"/>
    </source>
</evidence>
<evidence type="ECO:0000256" key="2">
    <source>
        <dbReference type="ARBA" id="ARBA00022840"/>
    </source>
</evidence>
<evidence type="ECO:0000256" key="3">
    <source>
        <dbReference type="HAMAP-Rule" id="MF_01488"/>
    </source>
</evidence>
<dbReference type="InterPro" id="IPR027785">
    <property type="entry name" value="UvrD-like_helicase_C"/>
</dbReference>
<feature type="region of interest" description="Disordered" evidence="4">
    <location>
        <begin position="1"/>
        <end position="24"/>
    </location>
</feature>
<feature type="domain" description="ATP-dependent RecD2 DNA helicase SH3" evidence="7">
    <location>
        <begin position="601"/>
        <end position="671"/>
    </location>
</feature>
<accession>A0A4R6TXH8</accession>
<dbReference type="GO" id="GO:0009338">
    <property type="term" value="C:exodeoxyribonuclease V complex"/>
    <property type="evidence" value="ECO:0007669"/>
    <property type="project" value="TreeGrafter"/>
</dbReference>
<dbReference type="EC" id="5.6.2.3" evidence="3"/>
<evidence type="ECO:0000256" key="4">
    <source>
        <dbReference type="SAM" id="MobiDB-lite"/>
    </source>
</evidence>
<dbReference type="CDD" id="cd17933">
    <property type="entry name" value="DEXSc_RecD-like"/>
    <property type="match status" value="1"/>
</dbReference>
<dbReference type="Gene3D" id="2.30.30.940">
    <property type="match status" value="1"/>
</dbReference>
<dbReference type="InterPro" id="IPR029493">
    <property type="entry name" value="RecD2-like_HHH"/>
</dbReference>
<feature type="binding site" evidence="3">
    <location>
        <begin position="377"/>
        <end position="381"/>
    </location>
    <ligand>
        <name>ATP</name>
        <dbReference type="ChEBI" id="CHEBI:30616"/>
    </ligand>
</feature>
<keyword evidence="3" id="KW-0413">Isomerase</keyword>
<feature type="domain" description="ATP-dependent RecD2 DNA helicase OB-fold" evidence="8">
    <location>
        <begin position="29"/>
        <end position="108"/>
    </location>
</feature>